<feature type="region of interest" description="Disordered" evidence="2">
    <location>
        <begin position="1"/>
        <end position="40"/>
    </location>
</feature>
<dbReference type="Pfam" id="PF10367">
    <property type="entry name" value="zf-Vps39_C"/>
    <property type="match status" value="1"/>
</dbReference>
<dbReference type="InterPro" id="IPR019453">
    <property type="entry name" value="VPS39/TGFA1_Znf"/>
</dbReference>
<sequence>MMAKFVMDPSLNNNNSNNNNNNNNSNNNTTTTTNNNNNKGRTVLEPVAELDVPSLSKATSSAPTIQCLAICTLSDSQTLVYVGTQSGTLILYSFNPNSSNSTPLSFSRSALVVTDRSLQSIHTFANNLKVLVLSEDGSIFLLDSFLTQPVQRLSFPKGVSVVAPRLCSDLDSTLFGTSESDINIPSGRRRLLQKLSGGGSRIGIRSALSYGGVKSSLDSSLEFPSSSNTTTTTSDVINNNCLVAFAVGKRLILIQLVLPLATTDAAFPRGPVSVVIKEIQCVHQVKTMVWINDSIIVGTTVDGYTLYSCVTGQSASMFSLPDPSSTPYLKSLCKGHEALLLVDNVGIIVNALGEPLGGSLIFRHSPDAIAEISSYLIAVMNGRMDLYHKKTGLCVQSVSFAAQGVGPSIVVNEESRNGQLVIVASSSYSKVFCFRKVSAEEQIKDLLKKKRFKEAIALVEELELEGEMTKEMLSFVHAQVGFLLLFDLHFEEAVDHFLQSETMQPSEIFPFILPDPNRWSMEVSRNRYWGLHPPPVPLEDVVDEGLMAIQRAIYLKKAGVETAEDEYFLLNPPSRSDLLESAIENFIRYLWLSRNKDLTPSVREGVDTLLMYLYRALNHVEKMELLASSENNCVVEELETLLEDSGHLRTLAYLYASKSLSSKALAIWRMLAKNYSAYHWEDTSVEHTPQDACTDVVSRPMAAAIEASKLLEVSSDQDMVLQHLGWVADVDHTLAVQVLTSEKRAVKLSPVAVIAAIDSKKVDILQRYLQWLIEDQDSDDAQFHTLYALSLAKSALENTDIGEYSSARMSQETNAYDVEGSNYLSNLVRKRLQMFLQSSDLYDPDEVLDLIEGSEFWLEKAILYRKLGQETLVLQILALKLEDSEAAEQYCVDIGRQDAYKQLLDMYLDPQDGKDPMFKAAIHLLHNHGESLNPRQILETLSPDMPLQLASDIILKMLRARVHHHCQGQVVSNMSGAINIDAKLARLVERSRHVQINDESLCDSCHARLGTKLFAMYPDDAIVCYKCFRRQGESASVSGRNFKQDIIFKPGWLVSP</sequence>
<dbReference type="PANTHER" id="PTHR12894:SF43">
    <property type="entry name" value="VACUOLAR SORTING PROTEIN 3"/>
    <property type="match status" value="1"/>
</dbReference>
<gene>
    <name evidence="4" type="ORF">AQUCO_01100338v1</name>
</gene>
<dbReference type="AlphaFoldDB" id="A0A2G5E6R2"/>
<dbReference type="FunCoup" id="A0A2G5E6R2">
    <property type="interactions" value="1266"/>
</dbReference>
<dbReference type="InterPro" id="IPR001180">
    <property type="entry name" value="CNH_dom"/>
</dbReference>
<keyword evidence="5" id="KW-1185">Reference proteome</keyword>
<dbReference type="Proteomes" id="UP000230069">
    <property type="component" value="Unassembled WGS sequence"/>
</dbReference>
<accession>A0A2G5E6R2</accession>
<dbReference type="PANTHER" id="PTHR12894">
    <property type="entry name" value="CNH DOMAIN CONTAINING"/>
    <property type="match status" value="1"/>
</dbReference>
<dbReference type="SUPFAM" id="SSF50978">
    <property type="entry name" value="WD40 repeat-like"/>
    <property type="match status" value="1"/>
</dbReference>
<name>A0A2G5E6R2_AQUCA</name>
<feature type="repeat" description="CHCR" evidence="1">
    <location>
        <begin position="738"/>
        <end position="916"/>
    </location>
</feature>
<dbReference type="GO" id="GO:0006914">
    <property type="term" value="P:autophagy"/>
    <property type="evidence" value="ECO:0007669"/>
    <property type="project" value="TreeGrafter"/>
</dbReference>
<dbReference type="OrthoDB" id="10258882at2759"/>
<dbReference type="STRING" id="218851.A0A2G5E6R2"/>
<dbReference type="PROSITE" id="PS50219">
    <property type="entry name" value="CNH"/>
    <property type="match status" value="1"/>
</dbReference>
<evidence type="ECO:0000259" key="3">
    <source>
        <dbReference type="PROSITE" id="PS50219"/>
    </source>
</evidence>
<dbReference type="Pfam" id="PF10366">
    <property type="entry name" value="Vps39_1"/>
    <property type="match status" value="1"/>
</dbReference>
<feature type="domain" description="CNH" evidence="3">
    <location>
        <begin position="62"/>
        <end position="413"/>
    </location>
</feature>
<proteinExistence type="predicted"/>
<dbReference type="GO" id="GO:0005737">
    <property type="term" value="C:cytoplasm"/>
    <property type="evidence" value="ECO:0007669"/>
    <property type="project" value="TreeGrafter"/>
</dbReference>
<dbReference type="InterPro" id="IPR032914">
    <property type="entry name" value="Vam6/VPS39/TRAP1"/>
</dbReference>
<evidence type="ECO:0000256" key="1">
    <source>
        <dbReference type="PROSITE-ProRule" id="PRU01006"/>
    </source>
</evidence>
<protein>
    <recommendedName>
        <fullName evidence="3">CNH domain-containing protein</fullName>
    </recommendedName>
</protein>
<evidence type="ECO:0000313" key="4">
    <source>
        <dbReference type="EMBL" id="PIA51434.1"/>
    </source>
</evidence>
<dbReference type="GO" id="GO:0034058">
    <property type="term" value="P:endosomal vesicle fusion"/>
    <property type="evidence" value="ECO:0007669"/>
    <property type="project" value="TreeGrafter"/>
</dbReference>
<dbReference type="GO" id="GO:0006886">
    <property type="term" value="P:intracellular protein transport"/>
    <property type="evidence" value="ECO:0007669"/>
    <property type="project" value="UniProtKB-UniRule"/>
</dbReference>
<reference evidence="4 5" key="1">
    <citation type="submission" date="2017-09" db="EMBL/GenBank/DDBJ databases">
        <title>WGS assembly of Aquilegia coerulea Goldsmith.</title>
        <authorList>
            <person name="Hodges S."/>
            <person name="Kramer E."/>
            <person name="Nordborg M."/>
            <person name="Tomkins J."/>
            <person name="Borevitz J."/>
            <person name="Derieg N."/>
            <person name="Yan J."/>
            <person name="Mihaltcheva S."/>
            <person name="Hayes R.D."/>
            <person name="Rokhsar D."/>
        </authorList>
    </citation>
    <scope>NUCLEOTIDE SEQUENCE [LARGE SCALE GENOMIC DNA]</scope>
    <source>
        <strain evidence="5">cv. Goldsmith</strain>
    </source>
</reference>
<dbReference type="GO" id="GO:0016020">
    <property type="term" value="C:membrane"/>
    <property type="evidence" value="ECO:0007669"/>
    <property type="project" value="TreeGrafter"/>
</dbReference>
<dbReference type="InterPro" id="IPR019452">
    <property type="entry name" value="VPS39/TGF_beta_rcpt-assoc_1"/>
</dbReference>
<dbReference type="InterPro" id="IPR000547">
    <property type="entry name" value="Clathrin_H-chain/VPS_repeat"/>
</dbReference>
<evidence type="ECO:0000256" key="2">
    <source>
        <dbReference type="SAM" id="MobiDB-lite"/>
    </source>
</evidence>
<dbReference type="EMBL" id="KZ305028">
    <property type="protein sequence ID" value="PIA51434.1"/>
    <property type="molecule type" value="Genomic_DNA"/>
</dbReference>
<dbReference type="InterPro" id="IPR036322">
    <property type="entry name" value="WD40_repeat_dom_sf"/>
</dbReference>
<evidence type="ECO:0000313" key="5">
    <source>
        <dbReference type="Proteomes" id="UP000230069"/>
    </source>
</evidence>
<dbReference type="InParanoid" id="A0A2G5E6R2"/>
<dbReference type="PROSITE" id="PS50236">
    <property type="entry name" value="CHCR"/>
    <property type="match status" value="1"/>
</dbReference>
<organism evidence="4 5">
    <name type="scientific">Aquilegia coerulea</name>
    <name type="common">Rocky mountain columbine</name>
    <dbReference type="NCBI Taxonomy" id="218851"/>
    <lineage>
        <taxon>Eukaryota</taxon>
        <taxon>Viridiplantae</taxon>
        <taxon>Streptophyta</taxon>
        <taxon>Embryophyta</taxon>
        <taxon>Tracheophyta</taxon>
        <taxon>Spermatophyta</taxon>
        <taxon>Magnoliopsida</taxon>
        <taxon>Ranunculales</taxon>
        <taxon>Ranunculaceae</taxon>
        <taxon>Thalictroideae</taxon>
        <taxon>Aquilegia</taxon>
    </lineage>
</organism>
<feature type="compositionally biased region" description="Low complexity" evidence="2">
    <location>
        <begin position="12"/>
        <end position="38"/>
    </location>
</feature>